<dbReference type="Proteomes" id="UP001549145">
    <property type="component" value="Unassembled WGS sequence"/>
</dbReference>
<keyword evidence="4" id="KW-1185">Reference proteome</keyword>
<feature type="chain" id="PRO_5046789824" evidence="1">
    <location>
        <begin position="29"/>
        <end position="319"/>
    </location>
</feature>
<sequence length="319" mass="34147">MIRRRTLLAGLGAGLLAAPLGLARPARAQAPTVIRMGSLKLIHSIAPHFYAQFTPAGYTVEVVPFESPTECKNAVVTKSVDFGTFGIAAGTLGAAAGEPLVIIASTCNRGMAIIAKKDAGIAAIKDLKGKRVALWPGSTQEVFALERLRQEGMSVKDITPVRISFSEMHIALARGDIDAYVGAEPAPGVSLASGVGSLVEYPYGTEMGALNMVFGAHADTTAQRPEIVRTMLEIHRKATDYAQANREAMIAMAVAKLGQKREALELSAPNVGLKWKLGETEIAQAKVYADRMLALRQIKRLPDFATFIDTRFVDAMRDA</sequence>
<evidence type="ECO:0000256" key="1">
    <source>
        <dbReference type="SAM" id="SignalP"/>
    </source>
</evidence>
<dbReference type="Pfam" id="PF09084">
    <property type="entry name" value="NMT1"/>
    <property type="match status" value="1"/>
</dbReference>
<dbReference type="InterPro" id="IPR015168">
    <property type="entry name" value="SsuA/THI5"/>
</dbReference>
<protein>
    <submittedName>
        <fullName evidence="3">NitT/TauT family transport system substrate-binding protein</fullName>
    </submittedName>
</protein>
<dbReference type="SUPFAM" id="SSF53850">
    <property type="entry name" value="Periplasmic binding protein-like II"/>
    <property type="match status" value="1"/>
</dbReference>
<dbReference type="PANTHER" id="PTHR30024">
    <property type="entry name" value="ALIPHATIC SULFONATES-BINDING PROTEIN-RELATED"/>
    <property type="match status" value="1"/>
</dbReference>
<organism evidence="3 4">
    <name type="scientific">Methylobacterium goesingense</name>
    <dbReference type="NCBI Taxonomy" id="243690"/>
    <lineage>
        <taxon>Bacteria</taxon>
        <taxon>Pseudomonadati</taxon>
        <taxon>Pseudomonadota</taxon>
        <taxon>Alphaproteobacteria</taxon>
        <taxon>Hyphomicrobiales</taxon>
        <taxon>Methylobacteriaceae</taxon>
        <taxon>Methylobacterium</taxon>
    </lineage>
</organism>
<comment type="caution">
    <text evidence="3">The sequence shown here is derived from an EMBL/GenBank/DDBJ whole genome shotgun (WGS) entry which is preliminary data.</text>
</comment>
<keyword evidence="1" id="KW-0732">Signal</keyword>
<evidence type="ECO:0000313" key="3">
    <source>
        <dbReference type="EMBL" id="MET3694655.1"/>
    </source>
</evidence>
<dbReference type="PROSITE" id="PS51318">
    <property type="entry name" value="TAT"/>
    <property type="match status" value="1"/>
</dbReference>
<dbReference type="EMBL" id="JBEPMM010000016">
    <property type="protein sequence ID" value="MET3694655.1"/>
    <property type="molecule type" value="Genomic_DNA"/>
</dbReference>
<evidence type="ECO:0000259" key="2">
    <source>
        <dbReference type="Pfam" id="PF09084"/>
    </source>
</evidence>
<gene>
    <name evidence="3" type="ORF">ABID43_004217</name>
</gene>
<name>A0ABV2LCV2_9HYPH</name>
<accession>A0ABV2LCV2</accession>
<feature type="signal peptide" evidence="1">
    <location>
        <begin position="1"/>
        <end position="28"/>
    </location>
</feature>
<dbReference type="RefSeq" id="WP_238278865.1">
    <property type="nucleotide sequence ID" value="NZ_BPQL01000045.1"/>
</dbReference>
<evidence type="ECO:0000313" key="4">
    <source>
        <dbReference type="Proteomes" id="UP001549145"/>
    </source>
</evidence>
<dbReference type="InterPro" id="IPR006311">
    <property type="entry name" value="TAT_signal"/>
</dbReference>
<reference evidence="3 4" key="1">
    <citation type="submission" date="2024-06" db="EMBL/GenBank/DDBJ databases">
        <title>Genomic Encyclopedia of Type Strains, Phase IV (KMG-IV): sequencing the most valuable type-strain genomes for metagenomic binning, comparative biology and taxonomic classification.</title>
        <authorList>
            <person name="Goeker M."/>
        </authorList>
    </citation>
    <scope>NUCLEOTIDE SEQUENCE [LARGE SCALE GENOMIC DNA]</scope>
    <source>
        <strain evidence="3 4">DSM 21331</strain>
    </source>
</reference>
<dbReference type="Gene3D" id="3.40.190.10">
    <property type="entry name" value="Periplasmic binding protein-like II"/>
    <property type="match status" value="2"/>
</dbReference>
<feature type="domain" description="SsuA/THI5-like" evidence="2">
    <location>
        <begin position="53"/>
        <end position="246"/>
    </location>
</feature>
<proteinExistence type="predicted"/>
<dbReference type="CDD" id="cd01008">
    <property type="entry name" value="PBP2_NrtA_SsuA_CpmA_like"/>
    <property type="match status" value="1"/>
</dbReference>